<comment type="caution">
    <text evidence="3">The sequence shown here is derived from an EMBL/GenBank/DDBJ whole genome shotgun (WGS) entry which is preliminary data.</text>
</comment>
<evidence type="ECO:0000313" key="4">
    <source>
        <dbReference type="Proteomes" id="UP001499988"/>
    </source>
</evidence>
<organism evidence="3 4">
    <name type="scientific">Ferrimonas pelagia</name>
    <dbReference type="NCBI Taxonomy" id="1177826"/>
    <lineage>
        <taxon>Bacteria</taxon>
        <taxon>Pseudomonadati</taxon>
        <taxon>Pseudomonadota</taxon>
        <taxon>Gammaproteobacteria</taxon>
        <taxon>Alteromonadales</taxon>
        <taxon>Ferrimonadaceae</taxon>
        <taxon>Ferrimonas</taxon>
    </lineage>
</organism>
<keyword evidence="2" id="KW-1133">Transmembrane helix</keyword>
<evidence type="ECO:0008006" key="5">
    <source>
        <dbReference type="Google" id="ProtNLM"/>
    </source>
</evidence>
<proteinExistence type="predicted"/>
<feature type="region of interest" description="Disordered" evidence="1">
    <location>
        <begin position="27"/>
        <end position="54"/>
    </location>
</feature>
<evidence type="ECO:0000256" key="2">
    <source>
        <dbReference type="SAM" id="Phobius"/>
    </source>
</evidence>
<evidence type="ECO:0000256" key="1">
    <source>
        <dbReference type="SAM" id="MobiDB-lite"/>
    </source>
</evidence>
<protein>
    <recommendedName>
        <fullName evidence="5">LPXTG cell wall anchor domain-containing protein</fullName>
    </recommendedName>
</protein>
<reference evidence="4" key="1">
    <citation type="journal article" date="2019" name="Int. J. Syst. Evol. Microbiol.">
        <title>The Global Catalogue of Microorganisms (GCM) 10K type strain sequencing project: providing services to taxonomists for standard genome sequencing and annotation.</title>
        <authorList>
            <consortium name="The Broad Institute Genomics Platform"/>
            <consortium name="The Broad Institute Genome Sequencing Center for Infectious Disease"/>
            <person name="Wu L."/>
            <person name="Ma J."/>
        </authorList>
    </citation>
    <scope>NUCLEOTIDE SEQUENCE [LARGE SCALE GENOMIC DNA]</scope>
    <source>
        <strain evidence="4">JCM 18401</strain>
    </source>
</reference>
<keyword evidence="4" id="KW-1185">Reference proteome</keyword>
<name>A0ABP9EVN1_9GAMM</name>
<dbReference type="RefSeq" id="WP_345335336.1">
    <property type="nucleotide sequence ID" value="NZ_BAABJZ010000071.1"/>
</dbReference>
<feature type="compositionally biased region" description="Basic residues" evidence="1">
    <location>
        <begin position="39"/>
        <end position="54"/>
    </location>
</feature>
<sequence length="54" mass="6171">MQVATIVMLMLVAMAGVVFFLLPSKRKKRAEPLKPISTHARKRKPRKRRSSTAH</sequence>
<feature type="transmembrane region" description="Helical" evidence="2">
    <location>
        <begin position="6"/>
        <end position="24"/>
    </location>
</feature>
<keyword evidence="2" id="KW-0472">Membrane</keyword>
<evidence type="ECO:0000313" key="3">
    <source>
        <dbReference type="EMBL" id="GAA4887387.1"/>
    </source>
</evidence>
<dbReference type="EMBL" id="BAABJZ010000071">
    <property type="protein sequence ID" value="GAA4887387.1"/>
    <property type="molecule type" value="Genomic_DNA"/>
</dbReference>
<keyword evidence="2" id="KW-0812">Transmembrane</keyword>
<accession>A0ABP9EVN1</accession>
<gene>
    <name evidence="3" type="ORF">GCM10023333_21000</name>
</gene>
<dbReference type="Proteomes" id="UP001499988">
    <property type="component" value="Unassembled WGS sequence"/>
</dbReference>